<feature type="compositionally biased region" description="Gly residues" evidence="1">
    <location>
        <begin position="121"/>
        <end position="133"/>
    </location>
</feature>
<dbReference type="AlphaFoldDB" id="A0A183T9H5"/>
<protein>
    <submittedName>
        <fullName evidence="2 4">Uncharacterized protein</fullName>
    </submittedName>
</protein>
<organism evidence="4">
    <name type="scientific">Schistocephalus solidus</name>
    <name type="common">Tapeworm</name>
    <dbReference type="NCBI Taxonomy" id="70667"/>
    <lineage>
        <taxon>Eukaryota</taxon>
        <taxon>Metazoa</taxon>
        <taxon>Spiralia</taxon>
        <taxon>Lophotrochozoa</taxon>
        <taxon>Platyhelminthes</taxon>
        <taxon>Cestoda</taxon>
        <taxon>Eucestoda</taxon>
        <taxon>Diphyllobothriidea</taxon>
        <taxon>Diphyllobothriidae</taxon>
        <taxon>Schistocephalus</taxon>
    </lineage>
</organism>
<evidence type="ECO:0000313" key="2">
    <source>
        <dbReference type="EMBL" id="VDL99508.1"/>
    </source>
</evidence>
<accession>A0A183T9H5</accession>
<reference evidence="2 3" key="2">
    <citation type="submission" date="2018-11" db="EMBL/GenBank/DDBJ databases">
        <authorList>
            <consortium name="Pathogen Informatics"/>
        </authorList>
    </citation>
    <scope>NUCLEOTIDE SEQUENCE [LARGE SCALE GENOMIC DNA]</scope>
    <source>
        <strain evidence="2 3">NST_G2</strain>
    </source>
</reference>
<evidence type="ECO:0000256" key="1">
    <source>
        <dbReference type="SAM" id="MobiDB-lite"/>
    </source>
</evidence>
<name>A0A183T9H5_SCHSO</name>
<proteinExistence type="predicted"/>
<reference evidence="4" key="1">
    <citation type="submission" date="2016-06" db="UniProtKB">
        <authorList>
            <consortium name="WormBaseParasite"/>
        </authorList>
    </citation>
    <scope>IDENTIFICATION</scope>
</reference>
<feature type="region of interest" description="Disordered" evidence="1">
    <location>
        <begin position="77"/>
        <end position="139"/>
    </location>
</feature>
<evidence type="ECO:0000313" key="3">
    <source>
        <dbReference type="Proteomes" id="UP000275846"/>
    </source>
</evidence>
<dbReference type="WBParaSite" id="SSLN_0001362601-mRNA-1">
    <property type="protein sequence ID" value="SSLN_0001362601-mRNA-1"/>
    <property type="gene ID" value="SSLN_0001362601"/>
</dbReference>
<feature type="compositionally biased region" description="Acidic residues" evidence="1">
    <location>
        <begin position="98"/>
        <end position="113"/>
    </location>
</feature>
<evidence type="ECO:0000313" key="4">
    <source>
        <dbReference type="WBParaSite" id="SSLN_0001362601-mRNA-1"/>
    </source>
</evidence>
<gene>
    <name evidence="2" type="ORF">SSLN_LOCUS13123</name>
</gene>
<keyword evidence="3" id="KW-1185">Reference proteome</keyword>
<dbReference type="Proteomes" id="UP000275846">
    <property type="component" value="Unassembled WGS sequence"/>
</dbReference>
<dbReference type="EMBL" id="UYSU01037820">
    <property type="protein sequence ID" value="VDL99508.1"/>
    <property type="molecule type" value="Genomic_DNA"/>
</dbReference>
<feature type="compositionally biased region" description="Gly residues" evidence="1">
    <location>
        <begin position="81"/>
        <end position="96"/>
    </location>
</feature>
<sequence>MRFNLPVFGPLPSPNLEDCTAWKKSRQRKHCNVVGTYEAGFSKSYELTLNVRVAEAGQHPRSAESFKNSLRDPSLRIHGTLGRGADVGGGGCGGGELADTDDDDDYDDKDEDGGGVSVVVGAGGGGAGGGGGKYGDDDCDNLYSYC</sequence>